<dbReference type="Proteomes" id="UP000078390">
    <property type="component" value="Unassembled WGS sequence"/>
</dbReference>
<dbReference type="OrthoDB" id="9790413at2"/>
<dbReference type="SUPFAM" id="SSF46689">
    <property type="entry name" value="Homeodomain-like"/>
    <property type="match status" value="1"/>
</dbReference>
<proteinExistence type="predicted"/>
<dbReference type="PROSITE" id="PS50977">
    <property type="entry name" value="HTH_TETR_2"/>
    <property type="match status" value="1"/>
</dbReference>
<evidence type="ECO:0000313" key="4">
    <source>
        <dbReference type="EMBL" id="OAQ21140.1"/>
    </source>
</evidence>
<dbReference type="STRING" id="999894.TDIS_0792"/>
<dbReference type="PANTHER" id="PTHR30055:SF226">
    <property type="entry name" value="HTH-TYPE TRANSCRIPTIONAL REGULATOR PKSA"/>
    <property type="match status" value="1"/>
</dbReference>
<dbReference type="InterPro" id="IPR050109">
    <property type="entry name" value="HTH-type_TetR-like_transc_reg"/>
</dbReference>
<evidence type="ECO:0000256" key="2">
    <source>
        <dbReference type="PROSITE-ProRule" id="PRU00335"/>
    </source>
</evidence>
<protein>
    <submittedName>
        <fullName evidence="4">Putative transcriptional regulator for fatty acid degradation FadQ, TetR family</fullName>
    </submittedName>
</protein>
<keyword evidence="1 2" id="KW-0238">DNA-binding</keyword>
<evidence type="ECO:0000259" key="3">
    <source>
        <dbReference type="PROSITE" id="PS50977"/>
    </source>
</evidence>
<evidence type="ECO:0000313" key="5">
    <source>
        <dbReference type="Proteomes" id="UP000078390"/>
    </source>
</evidence>
<dbReference type="AlphaFoldDB" id="A0A179D4X0"/>
<sequence>MERSDLRERLLEIAEEIFAKRGFAEAGVREITSQAGCNVAAVNYHFGGKKKLYLAVIKERWLPRTRKVKEEFLKNLKSTHQGLEGVIVALIRAFFENPFSERERWRHRRLLAQELAQPTEAFDLMLAEGLRPLLEAIGEALKAHLPADLSERKVRLAVFSLIGQILYFNFAWPIVRDFLREPSSENLKDEIIEHIKAFSLMGLKGLAA</sequence>
<dbReference type="Gene3D" id="1.10.357.10">
    <property type="entry name" value="Tetracycline Repressor, domain 2"/>
    <property type="match status" value="1"/>
</dbReference>
<gene>
    <name evidence="4" type="ORF">TDIS_0792</name>
</gene>
<dbReference type="Gene3D" id="1.10.10.60">
    <property type="entry name" value="Homeodomain-like"/>
    <property type="match status" value="1"/>
</dbReference>
<dbReference type="GO" id="GO:0003700">
    <property type="term" value="F:DNA-binding transcription factor activity"/>
    <property type="evidence" value="ECO:0007669"/>
    <property type="project" value="TreeGrafter"/>
</dbReference>
<dbReference type="PANTHER" id="PTHR30055">
    <property type="entry name" value="HTH-TYPE TRANSCRIPTIONAL REGULATOR RUTR"/>
    <property type="match status" value="1"/>
</dbReference>
<dbReference type="InterPro" id="IPR036271">
    <property type="entry name" value="Tet_transcr_reg_TetR-rel_C_sf"/>
</dbReference>
<dbReference type="InterPro" id="IPR015292">
    <property type="entry name" value="Tscrpt_reg_YbiH_C"/>
</dbReference>
<dbReference type="GO" id="GO:0000976">
    <property type="term" value="F:transcription cis-regulatory region binding"/>
    <property type="evidence" value="ECO:0007669"/>
    <property type="project" value="TreeGrafter"/>
</dbReference>
<dbReference type="PRINTS" id="PR00455">
    <property type="entry name" value="HTHTETR"/>
</dbReference>
<comment type="caution">
    <text evidence="4">The sequence shown here is derived from an EMBL/GenBank/DDBJ whole genome shotgun (WGS) entry which is preliminary data.</text>
</comment>
<feature type="domain" description="HTH tetR-type" evidence="3">
    <location>
        <begin position="4"/>
        <end position="64"/>
    </location>
</feature>
<reference evidence="4 5" key="1">
    <citation type="submission" date="2016-04" db="EMBL/GenBank/DDBJ databases">
        <title>Genome analysis of Thermosulfurimonas dismutans, the first thermophilic sulfur-disproportionating bacterium of the phylum Thermodesulfobacteria.</title>
        <authorList>
            <person name="Mardanov A.V."/>
            <person name="Beletsky A.V."/>
            <person name="Kadnikov V.V."/>
            <person name="Slobodkin A.I."/>
            <person name="Ravin N.V."/>
        </authorList>
    </citation>
    <scope>NUCLEOTIDE SEQUENCE [LARGE SCALE GENOMIC DNA]</scope>
    <source>
        <strain evidence="4 5">S95</strain>
    </source>
</reference>
<feature type="DNA-binding region" description="H-T-H motif" evidence="2">
    <location>
        <begin position="27"/>
        <end position="46"/>
    </location>
</feature>
<evidence type="ECO:0000256" key="1">
    <source>
        <dbReference type="ARBA" id="ARBA00023125"/>
    </source>
</evidence>
<dbReference type="PATRIC" id="fig|999894.6.peg.790"/>
<dbReference type="RefSeq" id="WP_068669527.1">
    <property type="nucleotide sequence ID" value="NZ_LWLG01000003.1"/>
</dbReference>
<dbReference type="EMBL" id="LWLG01000003">
    <property type="protein sequence ID" value="OAQ21140.1"/>
    <property type="molecule type" value="Genomic_DNA"/>
</dbReference>
<dbReference type="Pfam" id="PF00440">
    <property type="entry name" value="TetR_N"/>
    <property type="match status" value="1"/>
</dbReference>
<dbReference type="InterPro" id="IPR009057">
    <property type="entry name" value="Homeodomain-like_sf"/>
</dbReference>
<keyword evidence="5" id="KW-1185">Reference proteome</keyword>
<dbReference type="InterPro" id="IPR001647">
    <property type="entry name" value="HTH_TetR"/>
</dbReference>
<name>A0A179D4X0_9BACT</name>
<dbReference type="SUPFAM" id="SSF48498">
    <property type="entry name" value="Tetracyclin repressor-like, C-terminal domain"/>
    <property type="match status" value="1"/>
</dbReference>
<dbReference type="Pfam" id="PF09209">
    <property type="entry name" value="CecR_C"/>
    <property type="match status" value="1"/>
</dbReference>
<accession>A0A179D4X0</accession>
<organism evidence="4 5">
    <name type="scientific">Thermosulfurimonas dismutans</name>
    <dbReference type="NCBI Taxonomy" id="999894"/>
    <lineage>
        <taxon>Bacteria</taxon>
        <taxon>Pseudomonadati</taxon>
        <taxon>Thermodesulfobacteriota</taxon>
        <taxon>Thermodesulfobacteria</taxon>
        <taxon>Thermodesulfobacteriales</taxon>
        <taxon>Thermodesulfobacteriaceae</taxon>
        <taxon>Thermosulfurimonas</taxon>
    </lineage>
</organism>